<protein>
    <submittedName>
        <fullName evidence="1">Uncharacterized protein</fullName>
    </submittedName>
</protein>
<evidence type="ECO:0000313" key="2">
    <source>
        <dbReference type="Proteomes" id="UP001152320"/>
    </source>
</evidence>
<reference evidence="1" key="1">
    <citation type="submission" date="2021-10" db="EMBL/GenBank/DDBJ databases">
        <title>Tropical sea cucumber genome reveals ecological adaptation and Cuvierian tubules defense mechanism.</title>
        <authorList>
            <person name="Chen T."/>
        </authorList>
    </citation>
    <scope>NUCLEOTIDE SEQUENCE</scope>
    <source>
        <strain evidence="1">Nanhai2018</strain>
        <tissue evidence="1">Muscle</tissue>
    </source>
</reference>
<gene>
    <name evidence="1" type="ORF">HOLleu_12123</name>
</gene>
<proteinExistence type="predicted"/>
<accession>A0A9Q1CAF2</accession>
<sequence>MDPCSVPPTQNVIERGRCEKINPVASLSIPYDFEISGTGDQYIDLEETQL</sequence>
<organism evidence="1 2">
    <name type="scientific">Holothuria leucospilota</name>
    <name type="common">Black long sea cucumber</name>
    <name type="synonym">Mertensiothuria leucospilota</name>
    <dbReference type="NCBI Taxonomy" id="206669"/>
    <lineage>
        <taxon>Eukaryota</taxon>
        <taxon>Metazoa</taxon>
        <taxon>Echinodermata</taxon>
        <taxon>Eleutherozoa</taxon>
        <taxon>Echinozoa</taxon>
        <taxon>Holothuroidea</taxon>
        <taxon>Aspidochirotacea</taxon>
        <taxon>Aspidochirotida</taxon>
        <taxon>Holothuriidae</taxon>
        <taxon>Holothuria</taxon>
    </lineage>
</organism>
<name>A0A9Q1CAF2_HOLLE</name>
<evidence type="ECO:0000313" key="1">
    <source>
        <dbReference type="EMBL" id="KAJ8041332.1"/>
    </source>
</evidence>
<dbReference type="EMBL" id="JAIZAY010000005">
    <property type="protein sequence ID" value="KAJ8041332.1"/>
    <property type="molecule type" value="Genomic_DNA"/>
</dbReference>
<dbReference type="AlphaFoldDB" id="A0A9Q1CAF2"/>
<keyword evidence="2" id="KW-1185">Reference proteome</keyword>
<comment type="caution">
    <text evidence="1">The sequence shown here is derived from an EMBL/GenBank/DDBJ whole genome shotgun (WGS) entry which is preliminary data.</text>
</comment>
<dbReference type="Proteomes" id="UP001152320">
    <property type="component" value="Chromosome 5"/>
</dbReference>